<evidence type="ECO:0000313" key="2">
    <source>
        <dbReference type="EMBL" id="MFC6999756.1"/>
    </source>
</evidence>
<keyword evidence="3" id="KW-1185">Reference proteome</keyword>
<feature type="transmembrane region" description="Helical" evidence="1">
    <location>
        <begin position="76"/>
        <end position="97"/>
    </location>
</feature>
<sequence>METTALFAYSTLALGILSILCLVSLHVVSREFKPSFRMVSEYALGNHKGLLTLFFLCWGFCSISAGMMLWPEVTRGWATVGVVLLFVTGVGAIMGGLFDVKHKLHGPAFGVGLPFMPIGALLLSYHLIQIPEWQEHSFALLFSAHAIWVSLVLMGVSMFLLFSSLKSAGIVFGPDAPPLAELPKGVIGVNGWANRLLVLCYLLYPVLLAKLFLTIQSS</sequence>
<feature type="transmembrane region" description="Helical" evidence="1">
    <location>
        <begin position="6"/>
        <end position="28"/>
    </location>
</feature>
<name>A0ABW2DPI8_9BACT</name>
<keyword evidence="1" id="KW-1133">Transmembrane helix</keyword>
<dbReference type="RefSeq" id="WP_074988357.1">
    <property type="nucleotide sequence ID" value="NZ_JBHSYQ010000016.1"/>
</dbReference>
<proteinExistence type="predicted"/>
<reference evidence="3" key="1">
    <citation type="journal article" date="2019" name="Int. J. Syst. Evol. Microbiol.">
        <title>The Global Catalogue of Microorganisms (GCM) 10K type strain sequencing project: providing services to taxonomists for standard genome sequencing and annotation.</title>
        <authorList>
            <consortium name="The Broad Institute Genomics Platform"/>
            <consortium name="The Broad Institute Genome Sequencing Center for Infectious Disease"/>
            <person name="Wu L."/>
            <person name="Ma J."/>
        </authorList>
    </citation>
    <scope>NUCLEOTIDE SEQUENCE [LARGE SCALE GENOMIC DNA]</scope>
    <source>
        <strain evidence="3">CGMCC 4.7393</strain>
    </source>
</reference>
<evidence type="ECO:0000313" key="3">
    <source>
        <dbReference type="Proteomes" id="UP001596405"/>
    </source>
</evidence>
<dbReference type="Pfam" id="PF06197">
    <property type="entry name" value="DUF998"/>
    <property type="match status" value="1"/>
</dbReference>
<keyword evidence="1" id="KW-0472">Membrane</keyword>
<feature type="transmembrane region" description="Helical" evidence="1">
    <location>
        <begin position="196"/>
        <end position="215"/>
    </location>
</feature>
<feature type="transmembrane region" description="Helical" evidence="1">
    <location>
        <begin position="49"/>
        <end position="70"/>
    </location>
</feature>
<gene>
    <name evidence="2" type="ORF">ACFQHR_19125</name>
</gene>
<dbReference type="EMBL" id="JBHSYQ010000016">
    <property type="protein sequence ID" value="MFC6999756.1"/>
    <property type="molecule type" value="Genomic_DNA"/>
</dbReference>
<keyword evidence="1" id="KW-0812">Transmembrane</keyword>
<protein>
    <submittedName>
        <fullName evidence="2">DUF998 domain-containing protein</fullName>
    </submittedName>
</protein>
<feature type="transmembrane region" description="Helical" evidence="1">
    <location>
        <begin position="140"/>
        <end position="162"/>
    </location>
</feature>
<feature type="transmembrane region" description="Helical" evidence="1">
    <location>
        <begin position="109"/>
        <end position="128"/>
    </location>
</feature>
<comment type="caution">
    <text evidence="2">The sequence shown here is derived from an EMBL/GenBank/DDBJ whole genome shotgun (WGS) entry which is preliminary data.</text>
</comment>
<accession>A0ABW2DPI8</accession>
<evidence type="ECO:0000256" key="1">
    <source>
        <dbReference type="SAM" id="Phobius"/>
    </source>
</evidence>
<dbReference type="InterPro" id="IPR009339">
    <property type="entry name" value="DUF998"/>
</dbReference>
<dbReference type="Proteomes" id="UP001596405">
    <property type="component" value="Unassembled WGS sequence"/>
</dbReference>
<organism evidence="2 3">
    <name type="scientific">Rufibacter roseus</name>
    <dbReference type="NCBI Taxonomy" id="1567108"/>
    <lineage>
        <taxon>Bacteria</taxon>
        <taxon>Pseudomonadati</taxon>
        <taxon>Bacteroidota</taxon>
        <taxon>Cytophagia</taxon>
        <taxon>Cytophagales</taxon>
        <taxon>Hymenobacteraceae</taxon>
        <taxon>Rufibacter</taxon>
    </lineage>
</organism>